<gene>
    <name evidence="3" type="ORF">mPipKuh1_011214</name>
</gene>
<evidence type="ECO:0000256" key="1">
    <source>
        <dbReference type="SAM" id="MobiDB-lite"/>
    </source>
</evidence>
<keyword evidence="4" id="KW-1185">Reference proteome</keyword>
<evidence type="ECO:0000313" key="4">
    <source>
        <dbReference type="Proteomes" id="UP000558488"/>
    </source>
</evidence>
<dbReference type="EMBL" id="JACAGB010000005">
    <property type="protein sequence ID" value="KAF6363210.1"/>
    <property type="molecule type" value="Genomic_DNA"/>
</dbReference>
<feature type="compositionally biased region" description="Basic and acidic residues" evidence="1">
    <location>
        <begin position="44"/>
        <end position="56"/>
    </location>
</feature>
<proteinExistence type="predicted"/>
<reference evidence="3 4" key="1">
    <citation type="journal article" date="2020" name="Nature">
        <title>Six reference-quality genomes reveal evolution of bat adaptations.</title>
        <authorList>
            <person name="Jebb D."/>
            <person name="Huang Z."/>
            <person name="Pippel M."/>
            <person name="Hughes G.M."/>
            <person name="Lavrichenko K."/>
            <person name="Devanna P."/>
            <person name="Winkler S."/>
            <person name="Jermiin L.S."/>
            <person name="Skirmuntt E.C."/>
            <person name="Katzourakis A."/>
            <person name="Burkitt-Gray L."/>
            <person name="Ray D.A."/>
            <person name="Sullivan K.A.M."/>
            <person name="Roscito J.G."/>
            <person name="Kirilenko B.M."/>
            <person name="Davalos L.M."/>
            <person name="Corthals A.P."/>
            <person name="Power M.L."/>
            <person name="Jones G."/>
            <person name="Ransome R.D."/>
            <person name="Dechmann D.K.N."/>
            <person name="Locatelli A.G."/>
            <person name="Puechmaille S.J."/>
            <person name="Fedrigo O."/>
            <person name="Jarvis E.D."/>
            <person name="Hiller M."/>
            <person name="Vernes S.C."/>
            <person name="Myers E.W."/>
            <person name="Teeling E.C."/>
        </authorList>
    </citation>
    <scope>NUCLEOTIDE SEQUENCE [LARGE SCALE GENOMIC DNA]</scope>
    <source>
        <strain evidence="3">MPipKuh1</strain>
        <tissue evidence="3">Flight muscle</tissue>
    </source>
</reference>
<accession>A0A7J7YNY3</accession>
<dbReference type="AlphaFoldDB" id="A0A7J7YNY3"/>
<name>A0A7J7YNY3_PIPKU</name>
<comment type="caution">
    <text evidence="3">The sequence shown here is derived from an EMBL/GenBank/DDBJ whole genome shotgun (WGS) entry which is preliminary data.</text>
</comment>
<evidence type="ECO:0000256" key="2">
    <source>
        <dbReference type="SAM" id="Phobius"/>
    </source>
</evidence>
<keyword evidence="2" id="KW-0812">Transmembrane</keyword>
<feature type="region of interest" description="Disordered" evidence="1">
    <location>
        <begin position="1"/>
        <end position="100"/>
    </location>
</feature>
<organism evidence="3 4">
    <name type="scientific">Pipistrellus kuhlii</name>
    <name type="common">Kuhl's pipistrelle</name>
    <dbReference type="NCBI Taxonomy" id="59472"/>
    <lineage>
        <taxon>Eukaryota</taxon>
        <taxon>Metazoa</taxon>
        <taxon>Chordata</taxon>
        <taxon>Craniata</taxon>
        <taxon>Vertebrata</taxon>
        <taxon>Euteleostomi</taxon>
        <taxon>Mammalia</taxon>
        <taxon>Eutheria</taxon>
        <taxon>Laurasiatheria</taxon>
        <taxon>Chiroptera</taxon>
        <taxon>Yangochiroptera</taxon>
        <taxon>Vespertilionidae</taxon>
        <taxon>Pipistrellus</taxon>
    </lineage>
</organism>
<feature type="compositionally biased region" description="Basic and acidic residues" evidence="1">
    <location>
        <begin position="85"/>
        <end position="100"/>
    </location>
</feature>
<sequence length="132" mass="14888">MPGSATALRQERLKKTNARPVPLGLFTINEEDEQQKNGNSRRPKAPDSYKVHEKKTAASNRPPAAVSGQNSNHSGNKPDPPPVLRVDERQRLARERREEREKQLGTIFLSLACLSGTLLLKWYFLPSRVMDT</sequence>
<evidence type="ECO:0000313" key="3">
    <source>
        <dbReference type="EMBL" id="KAF6363210.1"/>
    </source>
</evidence>
<dbReference type="Proteomes" id="UP000558488">
    <property type="component" value="Unassembled WGS sequence"/>
</dbReference>
<keyword evidence="2" id="KW-0472">Membrane</keyword>
<keyword evidence="2" id="KW-1133">Transmembrane helix</keyword>
<protein>
    <submittedName>
        <fullName evidence="3">Microtubule associated protein 7</fullName>
    </submittedName>
</protein>
<feature type="transmembrane region" description="Helical" evidence="2">
    <location>
        <begin position="104"/>
        <end position="124"/>
    </location>
</feature>